<reference evidence="1 2" key="1">
    <citation type="submission" date="2015-09" db="EMBL/GenBank/DDBJ databases">
        <title>Trachymyrmex cornetzi WGS genome.</title>
        <authorList>
            <person name="Nygaard S."/>
            <person name="Hu H."/>
            <person name="Boomsma J."/>
            <person name="Zhang G."/>
        </authorList>
    </citation>
    <scope>NUCLEOTIDE SEQUENCE [LARGE SCALE GENOMIC DNA]</scope>
    <source>
        <strain evidence="1">Tcor2-1</strain>
        <tissue evidence="1">Whole body</tissue>
    </source>
</reference>
<accession>A0A195DBW6</accession>
<protein>
    <submittedName>
        <fullName evidence="1">Uncharacterized protein</fullName>
    </submittedName>
</protein>
<organism evidence="1 2">
    <name type="scientific">Trachymyrmex cornetzi</name>
    <dbReference type="NCBI Taxonomy" id="471704"/>
    <lineage>
        <taxon>Eukaryota</taxon>
        <taxon>Metazoa</taxon>
        <taxon>Ecdysozoa</taxon>
        <taxon>Arthropoda</taxon>
        <taxon>Hexapoda</taxon>
        <taxon>Insecta</taxon>
        <taxon>Pterygota</taxon>
        <taxon>Neoptera</taxon>
        <taxon>Endopterygota</taxon>
        <taxon>Hymenoptera</taxon>
        <taxon>Apocrita</taxon>
        <taxon>Aculeata</taxon>
        <taxon>Formicoidea</taxon>
        <taxon>Formicidae</taxon>
        <taxon>Myrmicinae</taxon>
        <taxon>Trachymyrmex</taxon>
    </lineage>
</organism>
<keyword evidence="2" id="KW-1185">Reference proteome</keyword>
<sequence length="132" mass="14652">MSDFEGAFVVRIGGDSQHPARWRLTPSSLIRSTRAGERLMKAAGSYSSRLVENPFGKKKNAKRAAEFRAAASSSVTVAARILLDIPRVVRMRSSECRARKPRRMAPRVWVVRKGQGPRGVEVEDEDDEQQGG</sequence>
<dbReference type="EMBL" id="KQ981010">
    <property type="protein sequence ID" value="KYN10378.1"/>
    <property type="molecule type" value="Genomic_DNA"/>
</dbReference>
<name>A0A195DBW6_9HYME</name>
<evidence type="ECO:0000313" key="2">
    <source>
        <dbReference type="Proteomes" id="UP000078492"/>
    </source>
</evidence>
<gene>
    <name evidence="1" type="ORF">ALC57_17566</name>
</gene>
<proteinExistence type="predicted"/>
<evidence type="ECO:0000313" key="1">
    <source>
        <dbReference type="EMBL" id="KYN10378.1"/>
    </source>
</evidence>
<dbReference type="AlphaFoldDB" id="A0A195DBW6"/>
<dbReference type="Proteomes" id="UP000078492">
    <property type="component" value="Unassembled WGS sequence"/>
</dbReference>